<comment type="caution">
    <text evidence="4">The sequence shown here is derived from an EMBL/GenBank/DDBJ whole genome shotgun (WGS) entry which is preliminary data.</text>
</comment>
<organism evidence="4 5">
    <name type="scientific">Taxus chinensis</name>
    <name type="common">Chinese yew</name>
    <name type="synonym">Taxus wallichiana var. chinensis</name>
    <dbReference type="NCBI Taxonomy" id="29808"/>
    <lineage>
        <taxon>Eukaryota</taxon>
        <taxon>Viridiplantae</taxon>
        <taxon>Streptophyta</taxon>
        <taxon>Embryophyta</taxon>
        <taxon>Tracheophyta</taxon>
        <taxon>Spermatophyta</taxon>
        <taxon>Pinopsida</taxon>
        <taxon>Pinidae</taxon>
        <taxon>Conifers II</taxon>
        <taxon>Cupressales</taxon>
        <taxon>Taxaceae</taxon>
        <taxon>Taxus</taxon>
    </lineage>
</organism>
<dbReference type="AlphaFoldDB" id="A0AA38GBT0"/>
<dbReference type="PROSITE" id="PS51473">
    <property type="entry name" value="GNK2"/>
    <property type="match status" value="1"/>
</dbReference>
<keyword evidence="5" id="KW-1185">Reference proteome</keyword>
<feature type="non-terminal residue" evidence="4">
    <location>
        <position position="207"/>
    </location>
</feature>
<dbReference type="Proteomes" id="UP000824469">
    <property type="component" value="Unassembled WGS sequence"/>
</dbReference>
<gene>
    <name evidence="4" type="ORF">KI387_015205</name>
</gene>
<feature type="region of interest" description="Disordered" evidence="2">
    <location>
        <begin position="30"/>
        <end position="76"/>
    </location>
</feature>
<feature type="compositionally biased region" description="Low complexity" evidence="2">
    <location>
        <begin position="51"/>
        <end position="71"/>
    </location>
</feature>
<comment type="function">
    <text evidence="1">Exerts antifungal activity through its carbohydrate-binding specificity.</text>
</comment>
<dbReference type="EMBL" id="JAHRHJ020000003">
    <property type="protein sequence ID" value="KAH9320566.1"/>
    <property type="molecule type" value="Genomic_DNA"/>
</dbReference>
<evidence type="ECO:0000256" key="2">
    <source>
        <dbReference type="SAM" id="MobiDB-lite"/>
    </source>
</evidence>
<evidence type="ECO:0000259" key="3">
    <source>
        <dbReference type="PROSITE" id="PS51473"/>
    </source>
</evidence>
<evidence type="ECO:0000313" key="4">
    <source>
        <dbReference type="EMBL" id="KAH9320566.1"/>
    </source>
</evidence>
<name>A0AA38GBT0_TAXCH</name>
<sequence length="207" mass="22179">VQRSENPTGKCILRQLGLCTRGCAHLYPIPRPTAGDTRRPPPTWRRNMCCTSPETSATTASKSSPKASGPRAPTPLVSKNSSLLTSCHSAMAASVKFFAYAALAIIIFSCCHVGSDANFNGFVSQRCSAVKIPLGSAFFDNLGSALADALIYTPYHDYNYKTNRGGHEAPTAFVAAKCVPYITRNECHNCLQIITEGIWTACSNAIG</sequence>
<reference evidence="4 5" key="1">
    <citation type="journal article" date="2021" name="Nat. Plants">
        <title>The Taxus genome provides insights into paclitaxel biosynthesis.</title>
        <authorList>
            <person name="Xiong X."/>
            <person name="Gou J."/>
            <person name="Liao Q."/>
            <person name="Li Y."/>
            <person name="Zhou Q."/>
            <person name="Bi G."/>
            <person name="Li C."/>
            <person name="Du R."/>
            <person name="Wang X."/>
            <person name="Sun T."/>
            <person name="Guo L."/>
            <person name="Liang H."/>
            <person name="Lu P."/>
            <person name="Wu Y."/>
            <person name="Zhang Z."/>
            <person name="Ro D.K."/>
            <person name="Shang Y."/>
            <person name="Huang S."/>
            <person name="Yan J."/>
        </authorList>
    </citation>
    <scope>NUCLEOTIDE SEQUENCE [LARGE SCALE GENOMIC DNA]</scope>
    <source>
        <strain evidence="4">Ta-2019</strain>
    </source>
</reference>
<protein>
    <recommendedName>
        <fullName evidence="3">Gnk2-homologous domain-containing protein</fullName>
    </recommendedName>
</protein>
<dbReference type="Gene3D" id="3.30.430.20">
    <property type="entry name" value="Gnk2 domain, C-X8-C-X2-C motif"/>
    <property type="match status" value="1"/>
</dbReference>
<evidence type="ECO:0000256" key="1">
    <source>
        <dbReference type="ARBA" id="ARBA00002571"/>
    </source>
</evidence>
<feature type="non-terminal residue" evidence="4">
    <location>
        <position position="1"/>
    </location>
</feature>
<accession>A0AA38GBT0</accession>
<feature type="domain" description="Gnk2-homologous" evidence="3">
    <location>
        <begin position="120"/>
        <end position="207"/>
    </location>
</feature>
<evidence type="ECO:0000313" key="5">
    <source>
        <dbReference type="Proteomes" id="UP000824469"/>
    </source>
</evidence>
<dbReference type="InterPro" id="IPR002902">
    <property type="entry name" value="GNK2"/>
</dbReference>
<dbReference type="CDD" id="cd23509">
    <property type="entry name" value="Gnk2-like"/>
    <property type="match status" value="1"/>
</dbReference>
<dbReference type="InterPro" id="IPR038408">
    <property type="entry name" value="GNK2_sf"/>
</dbReference>
<proteinExistence type="predicted"/>